<name>A0ABP7N8L2_9GAMM</name>
<protein>
    <recommendedName>
        <fullName evidence="3">Lipoprotein</fullName>
    </recommendedName>
</protein>
<dbReference type="Pfam" id="PF06291">
    <property type="entry name" value="Lambda_Bor"/>
    <property type="match status" value="1"/>
</dbReference>
<evidence type="ECO:0000313" key="1">
    <source>
        <dbReference type="EMBL" id="GAA3939865.1"/>
    </source>
</evidence>
<organism evidence="1 2">
    <name type="scientific">Litoribacillus peritrichatus</name>
    <dbReference type="NCBI Taxonomy" id="718191"/>
    <lineage>
        <taxon>Bacteria</taxon>
        <taxon>Pseudomonadati</taxon>
        <taxon>Pseudomonadota</taxon>
        <taxon>Gammaproteobacteria</taxon>
        <taxon>Oceanospirillales</taxon>
        <taxon>Oceanospirillaceae</taxon>
        <taxon>Litoribacillus</taxon>
    </lineage>
</organism>
<comment type="caution">
    <text evidence="1">The sequence shown here is derived from an EMBL/GenBank/DDBJ whole genome shotgun (WGS) entry which is preliminary data.</text>
</comment>
<gene>
    <name evidence="1" type="ORF">GCM10022277_39810</name>
</gene>
<evidence type="ECO:0000313" key="2">
    <source>
        <dbReference type="Proteomes" id="UP001501565"/>
    </source>
</evidence>
<reference evidence="2" key="1">
    <citation type="journal article" date="2019" name="Int. J. Syst. Evol. Microbiol.">
        <title>The Global Catalogue of Microorganisms (GCM) 10K type strain sequencing project: providing services to taxonomists for standard genome sequencing and annotation.</title>
        <authorList>
            <consortium name="The Broad Institute Genomics Platform"/>
            <consortium name="The Broad Institute Genome Sequencing Center for Infectious Disease"/>
            <person name="Wu L."/>
            <person name="Ma J."/>
        </authorList>
    </citation>
    <scope>NUCLEOTIDE SEQUENCE [LARGE SCALE GENOMIC DNA]</scope>
    <source>
        <strain evidence="2">JCM 17551</strain>
    </source>
</reference>
<accession>A0ABP7N8L2</accession>
<dbReference type="PROSITE" id="PS51257">
    <property type="entry name" value="PROKAR_LIPOPROTEIN"/>
    <property type="match status" value="1"/>
</dbReference>
<evidence type="ECO:0008006" key="3">
    <source>
        <dbReference type="Google" id="ProtNLM"/>
    </source>
</evidence>
<dbReference type="RefSeq" id="WP_344800399.1">
    <property type="nucleotide sequence ID" value="NZ_BAABBN010000015.1"/>
</dbReference>
<dbReference type="Proteomes" id="UP001501565">
    <property type="component" value="Unassembled WGS sequence"/>
</dbReference>
<sequence>MKLLTTLVSLIILSACTTIHFDNGEPIETLAKTEQWHHNVALDLVEVSDAVNLERRCLNQEWTSVKTELSFLNGLARLAVNWIAPIWYPKTVEISCDFTDKKQPSAQTLKL</sequence>
<dbReference type="InterPro" id="IPR010438">
    <property type="entry name" value="Lambda_Bor"/>
</dbReference>
<keyword evidence="2" id="KW-1185">Reference proteome</keyword>
<dbReference type="EMBL" id="BAABBN010000015">
    <property type="protein sequence ID" value="GAA3939865.1"/>
    <property type="molecule type" value="Genomic_DNA"/>
</dbReference>
<proteinExistence type="predicted"/>